<gene>
    <name evidence="10" type="ORF">ACHAWO_009565</name>
</gene>
<dbReference type="InterPro" id="IPR013083">
    <property type="entry name" value="Znf_RING/FYVE/PHD"/>
</dbReference>
<evidence type="ECO:0000256" key="5">
    <source>
        <dbReference type="ARBA" id="ARBA00022723"/>
    </source>
</evidence>
<keyword evidence="11" id="KW-1185">Reference proteome</keyword>
<dbReference type="EMBL" id="JALLPJ020001316">
    <property type="protein sequence ID" value="KAL3770251.1"/>
    <property type="molecule type" value="Genomic_DNA"/>
</dbReference>
<dbReference type="InterPro" id="IPR043540">
    <property type="entry name" value="RING1/RING2"/>
</dbReference>
<dbReference type="Proteomes" id="UP001530400">
    <property type="component" value="Unassembled WGS sequence"/>
</dbReference>
<dbReference type="CDD" id="cd16531">
    <property type="entry name" value="RING-HC_RING1-like"/>
    <property type="match status" value="1"/>
</dbReference>
<dbReference type="AlphaFoldDB" id="A0ABD3N2D7"/>
<dbReference type="PANTHER" id="PTHR46076:SF3">
    <property type="entry name" value="E3 UBIQUITIN-PROTEIN LIGASE RING1"/>
    <property type="match status" value="1"/>
</dbReference>
<keyword evidence="6 8" id="KW-0863">Zinc-finger</keyword>
<accession>A0ABD3N2D7</accession>
<dbReference type="PROSITE" id="PS00518">
    <property type="entry name" value="ZF_RING_1"/>
    <property type="match status" value="1"/>
</dbReference>
<dbReference type="SUPFAM" id="SSF57850">
    <property type="entry name" value="RING/U-box"/>
    <property type="match status" value="1"/>
</dbReference>
<keyword evidence="5" id="KW-0479">Metal-binding</keyword>
<comment type="catalytic activity">
    <reaction evidence="1">
        <text>S-ubiquitinyl-[E2 ubiquitin-conjugating enzyme]-L-cysteine + [acceptor protein]-L-lysine = [E2 ubiquitin-conjugating enzyme]-L-cysteine + N(6)-ubiquitinyl-[acceptor protein]-L-lysine.</text>
        <dbReference type="EC" id="2.3.2.27"/>
    </reaction>
</comment>
<evidence type="ECO:0000313" key="10">
    <source>
        <dbReference type="EMBL" id="KAL3770251.1"/>
    </source>
</evidence>
<keyword evidence="7" id="KW-0862">Zinc</keyword>
<name>A0ABD3N2D7_9STRA</name>
<evidence type="ECO:0000256" key="7">
    <source>
        <dbReference type="ARBA" id="ARBA00022833"/>
    </source>
</evidence>
<evidence type="ECO:0000256" key="6">
    <source>
        <dbReference type="ARBA" id="ARBA00022771"/>
    </source>
</evidence>
<comment type="pathway">
    <text evidence="2">Protein modification; protein ubiquitination.</text>
</comment>
<dbReference type="Gene3D" id="3.10.20.90">
    <property type="entry name" value="Phosphatidylinositol 3-kinase Catalytic Subunit, Chain A, domain 1"/>
    <property type="match status" value="1"/>
</dbReference>
<evidence type="ECO:0000256" key="8">
    <source>
        <dbReference type="PROSITE-ProRule" id="PRU00175"/>
    </source>
</evidence>
<dbReference type="EC" id="2.3.2.27" evidence="3"/>
<dbReference type="Pfam" id="PF00097">
    <property type="entry name" value="zf-C3HC4"/>
    <property type="match status" value="1"/>
</dbReference>
<evidence type="ECO:0000313" key="11">
    <source>
        <dbReference type="Proteomes" id="UP001530400"/>
    </source>
</evidence>
<protein>
    <recommendedName>
        <fullName evidence="3">RING-type E3 ubiquitin transferase</fullName>
        <ecNumber evidence="3">2.3.2.27</ecNumber>
    </recommendedName>
</protein>
<dbReference type="GO" id="GO:0008270">
    <property type="term" value="F:zinc ion binding"/>
    <property type="evidence" value="ECO:0007669"/>
    <property type="project" value="UniProtKB-KW"/>
</dbReference>
<keyword evidence="4" id="KW-0808">Transferase</keyword>
<proteinExistence type="predicted"/>
<dbReference type="InterPro" id="IPR001841">
    <property type="entry name" value="Znf_RING"/>
</dbReference>
<evidence type="ECO:0000256" key="4">
    <source>
        <dbReference type="ARBA" id="ARBA00022679"/>
    </source>
</evidence>
<feature type="domain" description="RING-type" evidence="9">
    <location>
        <begin position="92"/>
        <end position="132"/>
    </location>
</feature>
<dbReference type="PANTHER" id="PTHR46076">
    <property type="entry name" value="E3 UBIQUITIN-PROTEIN LIGASE RING1 / RING 2 FAMILY MEMBER"/>
    <property type="match status" value="1"/>
</dbReference>
<evidence type="ECO:0000259" key="9">
    <source>
        <dbReference type="PROSITE" id="PS50089"/>
    </source>
</evidence>
<dbReference type="InterPro" id="IPR017907">
    <property type="entry name" value="Znf_RING_CS"/>
</dbReference>
<organism evidence="10 11">
    <name type="scientific">Cyclotella atomus</name>
    <dbReference type="NCBI Taxonomy" id="382360"/>
    <lineage>
        <taxon>Eukaryota</taxon>
        <taxon>Sar</taxon>
        <taxon>Stramenopiles</taxon>
        <taxon>Ochrophyta</taxon>
        <taxon>Bacillariophyta</taxon>
        <taxon>Coscinodiscophyceae</taxon>
        <taxon>Thalassiosirophycidae</taxon>
        <taxon>Stephanodiscales</taxon>
        <taxon>Stephanodiscaceae</taxon>
        <taxon>Cyclotella</taxon>
    </lineage>
</organism>
<reference evidence="10 11" key="1">
    <citation type="submission" date="2024-10" db="EMBL/GenBank/DDBJ databases">
        <title>Updated reference genomes for cyclostephanoid diatoms.</title>
        <authorList>
            <person name="Roberts W.R."/>
            <person name="Alverson A.J."/>
        </authorList>
    </citation>
    <scope>NUCLEOTIDE SEQUENCE [LARGE SCALE GENOMIC DNA]</scope>
    <source>
        <strain evidence="10 11">AJA010-31</strain>
    </source>
</reference>
<dbReference type="InterPro" id="IPR018957">
    <property type="entry name" value="Znf_C3HC4_RING-type"/>
</dbReference>
<dbReference type="GO" id="GO:0061630">
    <property type="term" value="F:ubiquitin protein ligase activity"/>
    <property type="evidence" value="ECO:0007669"/>
    <property type="project" value="UniProtKB-EC"/>
</dbReference>
<evidence type="ECO:0000256" key="1">
    <source>
        <dbReference type="ARBA" id="ARBA00000900"/>
    </source>
</evidence>
<dbReference type="Gene3D" id="3.30.40.10">
    <property type="entry name" value="Zinc/RING finger domain, C3HC4 (zinc finger)"/>
    <property type="match status" value="1"/>
</dbReference>
<evidence type="ECO:0000256" key="2">
    <source>
        <dbReference type="ARBA" id="ARBA00004906"/>
    </source>
</evidence>
<dbReference type="SMART" id="SM00184">
    <property type="entry name" value="RING"/>
    <property type="match status" value="1"/>
</dbReference>
<dbReference type="PROSITE" id="PS50089">
    <property type="entry name" value="ZF_RING_2"/>
    <property type="match status" value="1"/>
</dbReference>
<sequence>MSGYKRAPPQDRPVPNSLTSLVARDSSISAAASEDRGDGEASQWNPVSKWLEPVEVPGLTLFDIHRNPRRASSDESARVRVQLKVLSPEFHCSVCLSYIKNTRIVKECLHRFCNDCIEKCLRIGMRECPQCRIHIPSRRCLRPDVNFDNLIKSIYGDIEKLEKYEEEEVARANKRTISDRKNRGVLQRNMQKNKRRNAASAENNTGARANYSGAAASSSSIVGLKESPLIDFILRRHPQETVVDRLRREYIRTSQDITVENLKVFLGKKLGYSQYPHFQILTTAGEKTVALPDDITLVLIRRDICDNPDSELIIYYRIFPH</sequence>
<comment type="caution">
    <text evidence="10">The sequence shown here is derived from an EMBL/GenBank/DDBJ whole genome shotgun (WGS) entry which is preliminary data.</text>
</comment>
<evidence type="ECO:0000256" key="3">
    <source>
        <dbReference type="ARBA" id="ARBA00012483"/>
    </source>
</evidence>